<keyword evidence="1" id="KW-1133">Transmembrane helix</keyword>
<dbReference type="EMBL" id="JACEEZ010001403">
    <property type="protein sequence ID" value="KAG0729260.1"/>
    <property type="molecule type" value="Genomic_DNA"/>
</dbReference>
<evidence type="ECO:0000313" key="2">
    <source>
        <dbReference type="EMBL" id="KAG0729260.1"/>
    </source>
</evidence>
<gene>
    <name evidence="2" type="ORF">GWK47_030709</name>
</gene>
<evidence type="ECO:0000256" key="1">
    <source>
        <dbReference type="SAM" id="Phobius"/>
    </source>
</evidence>
<sequence>MSNALATETIEKGRGLASKLPASYYFPSRMTLPLFIYLVCTILIIPHTAEPKKKSCGTALFIIGSRQSMSTNTFTDNKSRKIVCAEWVYPRWWTIAPLASAEIGLDVAAGEGSSTITTGNMAHSDCFDTDVGVLPKPQYQPQPPTT</sequence>
<protein>
    <submittedName>
        <fullName evidence="2">Uncharacterized protein</fullName>
    </submittedName>
</protein>
<dbReference type="Proteomes" id="UP000770661">
    <property type="component" value="Unassembled WGS sequence"/>
</dbReference>
<evidence type="ECO:0000313" key="3">
    <source>
        <dbReference type="Proteomes" id="UP000770661"/>
    </source>
</evidence>
<reference evidence="2" key="1">
    <citation type="submission" date="2020-07" db="EMBL/GenBank/DDBJ databases">
        <title>The High-quality genome of the commercially important snow crab, Chionoecetes opilio.</title>
        <authorList>
            <person name="Jeong J.-H."/>
            <person name="Ryu S."/>
        </authorList>
    </citation>
    <scope>NUCLEOTIDE SEQUENCE</scope>
    <source>
        <strain evidence="2">MADBK_172401_WGS</strain>
        <tissue evidence="2">Digestive gland</tissue>
    </source>
</reference>
<proteinExistence type="predicted"/>
<keyword evidence="1" id="KW-0472">Membrane</keyword>
<comment type="caution">
    <text evidence="2">The sequence shown here is derived from an EMBL/GenBank/DDBJ whole genome shotgun (WGS) entry which is preliminary data.</text>
</comment>
<keyword evidence="3" id="KW-1185">Reference proteome</keyword>
<keyword evidence="1" id="KW-0812">Transmembrane</keyword>
<name>A0A8J4Z1B6_CHIOP</name>
<dbReference type="AlphaFoldDB" id="A0A8J4Z1B6"/>
<organism evidence="2 3">
    <name type="scientific">Chionoecetes opilio</name>
    <name type="common">Atlantic snow crab</name>
    <name type="synonym">Cancer opilio</name>
    <dbReference type="NCBI Taxonomy" id="41210"/>
    <lineage>
        <taxon>Eukaryota</taxon>
        <taxon>Metazoa</taxon>
        <taxon>Ecdysozoa</taxon>
        <taxon>Arthropoda</taxon>
        <taxon>Crustacea</taxon>
        <taxon>Multicrustacea</taxon>
        <taxon>Malacostraca</taxon>
        <taxon>Eumalacostraca</taxon>
        <taxon>Eucarida</taxon>
        <taxon>Decapoda</taxon>
        <taxon>Pleocyemata</taxon>
        <taxon>Brachyura</taxon>
        <taxon>Eubrachyura</taxon>
        <taxon>Majoidea</taxon>
        <taxon>Majidae</taxon>
        <taxon>Chionoecetes</taxon>
    </lineage>
</organism>
<feature type="transmembrane region" description="Helical" evidence="1">
    <location>
        <begin position="24"/>
        <end position="45"/>
    </location>
</feature>
<accession>A0A8J4Z1B6</accession>